<dbReference type="InterPro" id="IPR027417">
    <property type="entry name" value="P-loop_NTPase"/>
</dbReference>
<feature type="compositionally biased region" description="Acidic residues" evidence="1">
    <location>
        <begin position="1915"/>
        <end position="1924"/>
    </location>
</feature>
<feature type="compositionally biased region" description="Low complexity" evidence="1">
    <location>
        <begin position="2278"/>
        <end position="2291"/>
    </location>
</feature>
<dbReference type="Gene3D" id="3.20.180.20">
    <property type="entry name" value="Dynein heavy chain, N-terminal domain 2"/>
    <property type="match status" value="1"/>
</dbReference>
<dbReference type="GO" id="GO:0097729">
    <property type="term" value="C:9+2 motile cilium"/>
    <property type="evidence" value="ECO:0007669"/>
    <property type="project" value="TreeGrafter"/>
</dbReference>
<dbReference type="GO" id="GO:0060294">
    <property type="term" value="P:cilium movement involved in cell motility"/>
    <property type="evidence" value="ECO:0007669"/>
    <property type="project" value="TreeGrafter"/>
</dbReference>
<dbReference type="Gene3D" id="1.20.920.20">
    <property type="match status" value="1"/>
</dbReference>
<name>A0A9K3GF58_9EUKA</name>
<protein>
    <submittedName>
        <fullName evidence="3">Dynein heavy chain 6, axonemal</fullName>
    </submittedName>
</protein>
<feature type="region of interest" description="Disordered" evidence="1">
    <location>
        <begin position="1110"/>
        <end position="1136"/>
    </location>
</feature>
<feature type="region of interest" description="Disordered" evidence="1">
    <location>
        <begin position="2278"/>
        <end position="2301"/>
    </location>
</feature>
<dbReference type="InterPro" id="IPR013602">
    <property type="entry name" value="Dynein_heavy_linker"/>
</dbReference>
<dbReference type="Pfam" id="PF08393">
    <property type="entry name" value="DHC_N2"/>
    <property type="match status" value="1"/>
</dbReference>
<dbReference type="InterPro" id="IPR042222">
    <property type="entry name" value="Dynein_2_N"/>
</dbReference>
<dbReference type="Proteomes" id="UP000265618">
    <property type="component" value="Unassembled WGS sequence"/>
</dbReference>
<feature type="region of interest" description="Disordered" evidence="1">
    <location>
        <begin position="2193"/>
        <end position="2224"/>
    </location>
</feature>
<feature type="region of interest" description="Disordered" evidence="1">
    <location>
        <begin position="1300"/>
        <end position="1331"/>
    </location>
</feature>
<dbReference type="Gene3D" id="1.20.58.1120">
    <property type="match status" value="1"/>
</dbReference>
<keyword evidence="4" id="KW-1185">Reference proteome</keyword>
<feature type="compositionally biased region" description="Acidic residues" evidence="1">
    <location>
        <begin position="3392"/>
        <end position="3402"/>
    </location>
</feature>
<dbReference type="InterPro" id="IPR003593">
    <property type="entry name" value="AAA+_ATPase"/>
</dbReference>
<dbReference type="SUPFAM" id="SSF52540">
    <property type="entry name" value="P-loop containing nucleoside triphosphate hydrolases"/>
    <property type="match status" value="2"/>
</dbReference>
<sequence>MYKQKDKDRRVWPNENAYDLCVCPYRDLDPDNYFTISAFGITHYFHGDVSLTSLDRWLAEKKMFLALREKRSFRNFREIKYLRLWKTSMQRKSMQAGLSSISKTLLLARPSFLSVLLHCRGVTIDIVDVAKLVVAEEGEVYSLREFVEMSRRRAVVSRQLLHRATRELSLALLRVCRATAEYVQSATMFGSQGASAKAHAIMENAQLHGRTRMLSNALFGKGKSISEEGTYNLHRLKYLVRLVDYYSVESLGDIALAANEAMLRLVCGTEAITPEDKEKSDHYRSLLPCSLSDVASERLVEQAELLPAYREKVKTEEGSLSLAPDKGDVITRAMLGTNEHDATQETALARPFCGYNLICFPNRLPTAPLFNVRLEITERGVFMVPSRDDFHRWIEDIFADFAAAVDRAPRVTSFPQLATYLVTHSNSHRHLLLGKKGIGPRIRTILLQNELYLKGIEDVLGAVGYCSDRIQEYVAGFSPLLQSLASQESERADVFTLEEDIKAGGKPGAERFRYCFDTLGKQCELVLQTHSIRHALFPTIKRQLFLLHDVLPQYTLSIAQSLGDETREFIQGLGKDPISLSEAVAYFQLAQEAFEALVGYEKDAILLSELQEVLGEHGMELPHPTLAVATLQQAQQGLDQLRTLKNAFDRKRGSIRYQFTDELTELYTEVERESLAILKAGYAGTPASLPPSPVKPAKGETEGAEPVSVVEEDSEVSEGDTDAEAEAESYIEGEASEDEESQVGVPIPAAIVQLKELMGRNAVLTRKEAEMERMFGLFGFDEYNVEGGGIHTKAFFVCDASAQGSNLRIRALQSVLQWHELNDSIRFQPLSEIDFPVQLTTFSSIIREMDAHKSRFTSVLSAYNPCVHPHVQSTTTPKLVSEAYSECQTLGRIVQLVSSLVSDAFSPRHWELLEGILAITKAQMIKEGEELFDLVRPSEGNARDLVPENAALNSLRAIATARSRISSRGQLTARGRERQSANKQPALQLSPFQKIQAHVRAMERHAFNEGIDFDSDVVSVARLIGRGIYSKLSLVKALIKQADSELQLGTVLERVLDTLASVEVIMAPDESSSVRIQLLSKTDTVYRVLETAKTDLTALKARYARAKADRNQEAEKGMKDAAADGEGLSELERERDRDRDAPVVKRLVQELKRVGFSMEVFSTWVQVQTLWKHAATVLGNSNIQRQLPKVSKTFQAVDVKFQSFMHGAVTDPRLTTYSTASHLNRLTGWLQTLEGVRRAVVGYLDTERLAFPRFFFLSDDQLLDLVVAGRDPRVVVPYMRSMYQAISSLSFEAVKASTARGKGKSSARSRPSTAKRDSIPTTILSVHSGPEDAPLSEKLTLMMPLRLRGALGHWLTSLEGSVRDTLHQTLQIALSNYTATPYTEWIFNYPSQIVFLARSIAFHSGVGAIVGGGGTQSPKAYLVRELREQQVRIDSLCSLCTPSSAEPETLDTMTSRTQSRHRRDKPAQKDLSPRERNLLESVILMEMEWREILAKAVIAAESGVADVSAVWLDCPRFAYDAQRGEVTVEQSGTSSPISYSWEFTGHRQRLVSTPLTQRCIHSLCLGFSNSVGTMLSGPVSCGKTETIKDISAMLGRMCVVFDCSPSMDAGSVYRLFSGICMLGAVGVLDNVQMLSADTICVVAGVVEAVQKALRIHASSVLIGNRECALKPTVGITATTLPFSLSASASASDSKASSVQGLPSHLLGVFRPVSMEVPDTAVILEGILVSKGYVCAEELAAPVVKTLTLLHKSVETGRVRALEREGYSSSADSAVALSDALYPSMFLIQRIVEQAAHYMETEVAPETAANTARGLPSGSVDKDETLEYETRSLKAGILHVLTPTLRGKEREEDLLKGLLRSELPRSGMPITNDTEEEYGQYGATLRTSIQTVCDASVVALHTSLAEALADIRDEERDGDGDGDGEDGLRSHALSMAPSTVSSAPEETHPLSLPLCGHQFSEPFAQAVSRLHRLLTYSSGVIIVGPPGCGKTSVWKCLDALYKQNEKPQAPSNPFGLKVKDELNESSSSLSQHVTHLYPGAIGLDRLFGHTVTTHSGTEGERETEMPDGEADPTETPKGERDGEREWHDGVLPSAMRERDASGHSSDRMWYVFDGSFESDRVNSLLDDRNRLLLGNMETLHLQPKDRLIFEVTSLDDVSPALVARCSVLNIAEDTVSAGTRIGMYVSALLGGVESDDSDSEMSDSDDDGDGPAKGVPSLRLGGREPSMVALGGRTMSTMIGGMSTTGSVMHLEEDIDLVQSAEEALNALVIAIEEAWQGGSMSSRGSARGSARGPRKSARGVTPTELERVHNACVTQMLTVYKTLVTQDKALSAFIFPPASEDSRPSGNTSPGIRDADRAKQTSSKTQRISATQADASVRAYCVMAAVWGYGGYMTSTREREALGDAVRACASKHRIASLPLPTDSGSGEDGGVFDLRWDTQAQMFTSWKSLRPVSVVPALPAPITDYSDSYTVSNSIAGIVQLFGKANIPMHISGPPDCGKSTHLARLSSVLAGDTGTNGSSKDKESVTPLGEACNLAINSVSLSLSPAATVNETGRLAVLEHALFERLAGKSGVLSLDDLRLSESDSLHSEALRVLFETGYFFRGTRMSRCPDLTMLATGASSQGTSSTSRLGSKIIKIALPPPSHDFSVSVFDNALGVALSGLSEDLQDLSLPLVHLGMGIIAGLNDAFARRAREDALTRDMDDRVGVRFTLQTLRQVTARMSLLEAPALEAVTGDSRAVLTAIFLGELREHLLPYLAVEPQGQREIGGRDTDLEIFDRVVTSSIKDVSTLGVCTTTLAGLRGMRLTCLSPTHTVTPSLRPHESNKDEEVVIEGEDALIPTLLARYNTPSPGVMVLGVMTVVTRPPLSVDSTPCNTTLLRSLIECLHAKADISFRPTSGRGCRERRETFDKLLLLAAFAVDATVVTPHEMHLTLSGGVVPTTDTSEYDLVFARWRRFLESTYLACAAETGDKLTVLHIDLPAMERTMTPSSRSGLSGVRADLAAIRAGRLDLPNMFKDQAMERELSSLYEKIASDAVSAGVDQSEPSAVHAMFCSRVRSHLIIVTEMTEDTKTPTPTCDGERVIRLRPNTCTDLPATARAILRDVLGDRQKESETGQLAMLLAQVYVTAITGGLPRETGGVAVSVDAFSRFVNLCAVLYQRNTDTCDRERGLYAKGIDRVQSVVTRISGLKESLGTNAPHLQALQDSVTDAKHALVSRTEELGDLSKIIEERTADLKNRSRQLSHKAAVVDREMASVDRRLESALEAVAELTKEEIESVAEFTSPPPFIVQCMAAVCMMLGTSSTWSSAKVLLSDPDLLKRSIEGVDKRSLCATDTPARTVAPDRRSSSVSGAAETVLEALEKHLEKYPDLAAAEKERDGETDRTWTTDRDDSDSDEEGETERETASILLHWACSLLKYGKVSGNVAPMVASNAKEKAAIARERLEVQGYTADRDMLSAALKEMKASYAADRAKLASLTSEMQGEGEVLSVVSEFADTAIGITSNLRKGASKVETLSATVLEDSILEAAAVALTPYTGCVSSADMGRIEDIVRKSQLCKADTRGERVAELPMTGFFRSNGLHSDTLGRALYQCQSVPYVHDPSHTVSDFLQKIGAPYGMRTISYSDFALYSERPGVQKEKGKEKEREREKGESAQQGEVKVAPSGGVQVMRECMERGLPLVITRVPQDIPADIMPLSSIVYTPQDDGDLSEYPSEGSLHRMFLGRTRETALAAEKGPVSRLVSSRVPRQRVTLRDGNTVAVDPGFRCFLLSDDSGSSDTEVSNGFFRISANGSGEASLRSALLSSLVSDQTPDLESAYLKALSKCDSVTLSLNRVCVKIVKSCAMLQTPLAAEEDIVPLQNLLSLVAVRESLESDLDIESQELHRLTALRESAFGAVADTLAVLYTSYGTYDTGRSGPSLPVFLSICDTHIEVAGGQHRRQ</sequence>
<feature type="compositionally biased region" description="Basic and acidic residues" evidence="1">
    <location>
        <begin position="3636"/>
        <end position="3653"/>
    </location>
</feature>
<dbReference type="InterPro" id="IPR035699">
    <property type="entry name" value="AAA_6"/>
</dbReference>
<evidence type="ECO:0000256" key="1">
    <source>
        <dbReference type="SAM" id="MobiDB-lite"/>
    </source>
</evidence>
<feature type="region of interest" description="Disordered" evidence="1">
    <location>
        <begin position="2336"/>
        <end position="2369"/>
    </location>
</feature>
<organism evidence="3 4">
    <name type="scientific">Kipferlia bialata</name>
    <dbReference type="NCBI Taxonomy" id="797122"/>
    <lineage>
        <taxon>Eukaryota</taxon>
        <taxon>Metamonada</taxon>
        <taxon>Carpediemonas-like organisms</taxon>
        <taxon>Kipferlia</taxon>
    </lineage>
</organism>
<feature type="non-terminal residue" evidence="3">
    <location>
        <position position="1"/>
    </location>
</feature>
<dbReference type="GO" id="GO:0005524">
    <property type="term" value="F:ATP binding"/>
    <property type="evidence" value="ECO:0007669"/>
    <property type="project" value="InterPro"/>
</dbReference>
<dbReference type="GO" id="GO:0045505">
    <property type="term" value="F:dynein intermediate chain binding"/>
    <property type="evidence" value="ECO:0007669"/>
    <property type="project" value="InterPro"/>
</dbReference>
<feature type="region of interest" description="Disordered" evidence="1">
    <location>
        <begin position="3373"/>
        <end position="3404"/>
    </location>
</feature>
<dbReference type="Gene3D" id="3.40.50.300">
    <property type="entry name" value="P-loop containing nucleotide triphosphate hydrolases"/>
    <property type="match status" value="2"/>
</dbReference>
<dbReference type="GO" id="GO:0030286">
    <property type="term" value="C:dynein complex"/>
    <property type="evidence" value="ECO:0007669"/>
    <property type="project" value="InterPro"/>
</dbReference>
<feature type="compositionally biased region" description="Acidic residues" evidence="1">
    <location>
        <begin position="710"/>
        <end position="728"/>
    </location>
</feature>
<evidence type="ECO:0000313" key="4">
    <source>
        <dbReference type="Proteomes" id="UP000265618"/>
    </source>
</evidence>
<feature type="region of interest" description="Disordered" evidence="1">
    <location>
        <begin position="2050"/>
        <end position="2098"/>
    </location>
</feature>
<comment type="caution">
    <text evidence="3">The sequence shown here is derived from an EMBL/GenBank/DDBJ whole genome shotgun (WGS) entry which is preliminary data.</text>
</comment>
<feature type="compositionally biased region" description="Basic and acidic residues" evidence="1">
    <location>
        <begin position="3373"/>
        <end position="3391"/>
    </location>
</feature>
<dbReference type="Gene3D" id="1.20.140.100">
    <property type="entry name" value="Dynein heavy chain, N-terminal domain 2"/>
    <property type="match status" value="1"/>
</dbReference>
<dbReference type="InterPro" id="IPR042228">
    <property type="entry name" value="Dynein_linker_3"/>
</dbReference>
<gene>
    <name evidence="3" type="ORF">KIPB_001403</name>
</gene>
<feature type="region of interest" description="Disordered" evidence="1">
    <location>
        <begin position="687"/>
        <end position="728"/>
    </location>
</feature>
<reference evidence="3 4" key="1">
    <citation type="journal article" date="2018" name="PLoS ONE">
        <title>The draft genome of Kipferlia bialata reveals reductive genome evolution in fornicate parasites.</title>
        <authorList>
            <person name="Tanifuji G."/>
            <person name="Takabayashi S."/>
            <person name="Kume K."/>
            <person name="Takagi M."/>
            <person name="Nakayama T."/>
            <person name="Kamikawa R."/>
            <person name="Inagaki Y."/>
            <person name="Hashimoto T."/>
        </authorList>
    </citation>
    <scope>NUCLEOTIDE SEQUENCE [LARGE SCALE GENOMIC DNA]</scope>
    <source>
        <strain evidence="3">NY0173</strain>
    </source>
</reference>
<dbReference type="PANTHER" id="PTHR10676:SF339">
    <property type="entry name" value="DYNEIN AXONEMAL HEAVY CHAIN 6"/>
    <property type="match status" value="1"/>
</dbReference>
<feature type="domain" description="AAA+ ATPase" evidence="2">
    <location>
        <begin position="1975"/>
        <end position="2420"/>
    </location>
</feature>
<dbReference type="GO" id="GO:0051959">
    <property type="term" value="F:dynein light intermediate chain binding"/>
    <property type="evidence" value="ECO:0007669"/>
    <property type="project" value="InterPro"/>
</dbReference>
<feature type="compositionally biased region" description="Acidic residues" evidence="1">
    <location>
        <begin position="2193"/>
        <end position="2208"/>
    </location>
</feature>
<feature type="domain" description="AAA+ ATPase" evidence="2">
    <location>
        <begin position="1569"/>
        <end position="1667"/>
    </location>
</feature>
<dbReference type="EMBL" id="BDIP01000198">
    <property type="protein sequence ID" value="GIQ80578.1"/>
    <property type="molecule type" value="Genomic_DNA"/>
</dbReference>
<feature type="compositionally biased region" description="Basic and acidic residues" evidence="1">
    <location>
        <begin position="2073"/>
        <end position="2087"/>
    </location>
</feature>
<feature type="compositionally biased region" description="Polar residues" evidence="1">
    <location>
        <begin position="2360"/>
        <end position="2369"/>
    </location>
</feature>
<feature type="compositionally biased region" description="Basic and acidic residues" evidence="1">
    <location>
        <begin position="1110"/>
        <end position="1122"/>
    </location>
</feature>
<proteinExistence type="predicted"/>
<evidence type="ECO:0000259" key="2">
    <source>
        <dbReference type="SMART" id="SM00382"/>
    </source>
</evidence>
<dbReference type="InterPro" id="IPR026983">
    <property type="entry name" value="DHC"/>
</dbReference>
<feature type="region of interest" description="Disordered" evidence="1">
    <location>
        <begin position="1444"/>
        <end position="1472"/>
    </location>
</feature>
<dbReference type="PANTHER" id="PTHR10676">
    <property type="entry name" value="DYNEIN HEAVY CHAIN FAMILY PROTEIN"/>
    <property type="match status" value="1"/>
</dbReference>
<feature type="region of interest" description="Disordered" evidence="1">
    <location>
        <begin position="3636"/>
        <end position="3663"/>
    </location>
</feature>
<dbReference type="Pfam" id="PF12774">
    <property type="entry name" value="AAA_6"/>
    <property type="match status" value="1"/>
</dbReference>
<dbReference type="SMART" id="SM00382">
    <property type="entry name" value="AAA"/>
    <property type="match status" value="2"/>
</dbReference>
<accession>A0A9K3GF58</accession>
<dbReference type="GO" id="GO:0008569">
    <property type="term" value="F:minus-end-directed microtubule motor activity"/>
    <property type="evidence" value="ECO:0007669"/>
    <property type="project" value="TreeGrafter"/>
</dbReference>
<feature type="compositionally biased region" description="Polar residues" evidence="1">
    <location>
        <begin position="1444"/>
        <end position="1457"/>
    </location>
</feature>
<feature type="region of interest" description="Disordered" evidence="1">
    <location>
        <begin position="1910"/>
        <end position="1929"/>
    </location>
</feature>
<evidence type="ECO:0000313" key="3">
    <source>
        <dbReference type="EMBL" id="GIQ80578.1"/>
    </source>
</evidence>